<name>A0A2B7ZMK6_9EURO</name>
<dbReference type="Gene3D" id="3.40.50.980">
    <property type="match status" value="1"/>
</dbReference>
<dbReference type="Proteomes" id="UP000226031">
    <property type="component" value="Unassembled WGS sequence"/>
</dbReference>
<gene>
    <name evidence="1" type="ORF">GX50_02236</name>
</gene>
<dbReference type="SUPFAM" id="SSF56801">
    <property type="entry name" value="Acetyl-CoA synthetase-like"/>
    <property type="match status" value="1"/>
</dbReference>
<dbReference type="EMBL" id="PDND01000031">
    <property type="protein sequence ID" value="PGH34885.1"/>
    <property type="molecule type" value="Genomic_DNA"/>
</dbReference>
<reference evidence="1 2" key="1">
    <citation type="submission" date="2017-10" db="EMBL/GenBank/DDBJ databases">
        <title>Comparative genomics in systemic dimorphic fungi from Ajellomycetaceae.</title>
        <authorList>
            <person name="Munoz J.F."/>
            <person name="Mcewen J.G."/>
            <person name="Clay O.K."/>
            <person name="Cuomo C.A."/>
        </authorList>
    </citation>
    <scope>NUCLEOTIDE SEQUENCE [LARGE SCALE GENOMIC DNA]</scope>
    <source>
        <strain evidence="1 2">UAMH4076</strain>
    </source>
</reference>
<dbReference type="STRING" id="73230.A0A2B7ZMK6"/>
<dbReference type="AlphaFoldDB" id="A0A2B7ZMK6"/>
<evidence type="ECO:0000313" key="1">
    <source>
        <dbReference type="EMBL" id="PGH34885.1"/>
    </source>
</evidence>
<evidence type="ECO:0008006" key="3">
    <source>
        <dbReference type="Google" id="ProtNLM"/>
    </source>
</evidence>
<accession>A0A2B7ZMK6</accession>
<organism evidence="1 2">
    <name type="scientific">[Emmonsia] crescens</name>
    <dbReference type="NCBI Taxonomy" id="73230"/>
    <lineage>
        <taxon>Eukaryota</taxon>
        <taxon>Fungi</taxon>
        <taxon>Dikarya</taxon>
        <taxon>Ascomycota</taxon>
        <taxon>Pezizomycotina</taxon>
        <taxon>Eurotiomycetes</taxon>
        <taxon>Eurotiomycetidae</taxon>
        <taxon>Onygenales</taxon>
        <taxon>Ajellomycetaceae</taxon>
        <taxon>Emergomyces</taxon>
    </lineage>
</organism>
<comment type="caution">
    <text evidence="1">The sequence shown here is derived from an EMBL/GenBank/DDBJ whole genome shotgun (WGS) entry which is preliminary data.</text>
</comment>
<sequence length="215" mass="23774">MEPGHEKELQNFMETLQRPVVVTRSICLNSLSAPPPGWTSFPDIAYMSFPNKIEVQPLVDNPDQMALIMFTSRTSGTLKGVPRCRRAATCPCIGRFHSSSAGAHCALEGLSKHSDFTAEKVSCVRVAHITGSVVALEMLKRLEKLFPKARASGGYGMTEAFRMIGWPGGTRAPRLLRSQYTKVSWPLVSSFLAPRSESSTMMAMLWDETNRVCFT</sequence>
<evidence type="ECO:0000313" key="2">
    <source>
        <dbReference type="Proteomes" id="UP000226031"/>
    </source>
</evidence>
<dbReference type="VEuPathDB" id="FungiDB:EMCG_07902"/>
<proteinExistence type="predicted"/>
<protein>
    <recommendedName>
        <fullName evidence="3">AMP-dependent synthetase/ligase domain-containing protein</fullName>
    </recommendedName>
</protein>
<keyword evidence="2" id="KW-1185">Reference proteome</keyword>